<evidence type="ECO:0000256" key="1">
    <source>
        <dbReference type="ARBA" id="ARBA00004316"/>
    </source>
</evidence>
<dbReference type="InterPro" id="IPR036034">
    <property type="entry name" value="PDZ_sf"/>
</dbReference>
<feature type="compositionally biased region" description="Pro residues" evidence="4">
    <location>
        <begin position="89"/>
        <end position="98"/>
    </location>
</feature>
<dbReference type="EMBL" id="CARXXK010000002">
    <property type="protein sequence ID" value="CAI6355519.1"/>
    <property type="molecule type" value="Genomic_DNA"/>
</dbReference>
<evidence type="ECO:0000256" key="3">
    <source>
        <dbReference type="ARBA" id="ARBA00023273"/>
    </source>
</evidence>
<feature type="compositionally biased region" description="Low complexity" evidence="4">
    <location>
        <begin position="155"/>
        <end position="166"/>
    </location>
</feature>
<dbReference type="SMART" id="SM00228">
    <property type="entry name" value="PDZ"/>
    <property type="match status" value="3"/>
</dbReference>
<feature type="region of interest" description="Disordered" evidence="4">
    <location>
        <begin position="281"/>
        <end position="303"/>
    </location>
</feature>
<dbReference type="Proteomes" id="UP001160148">
    <property type="component" value="Unassembled WGS sequence"/>
</dbReference>
<comment type="caution">
    <text evidence="6">The sequence shown here is derived from an EMBL/GenBank/DDBJ whole genome shotgun (WGS) entry which is preliminary data.</text>
</comment>
<feature type="region of interest" description="Disordered" evidence="4">
    <location>
        <begin position="1"/>
        <end position="69"/>
    </location>
</feature>
<accession>A0AAV0WHT1</accession>
<dbReference type="PROSITE" id="PS50106">
    <property type="entry name" value="PDZ"/>
    <property type="match status" value="3"/>
</dbReference>
<evidence type="ECO:0000256" key="4">
    <source>
        <dbReference type="SAM" id="MobiDB-lite"/>
    </source>
</evidence>
<feature type="domain" description="PDZ" evidence="5">
    <location>
        <begin position="196"/>
        <end position="273"/>
    </location>
</feature>
<dbReference type="InterPro" id="IPR051844">
    <property type="entry name" value="USH2_Complex_Protein"/>
</dbReference>
<dbReference type="AlphaFoldDB" id="A0AAV0WHT1"/>
<sequence>MMLGGWGRSPGSSGSVPPSGQRTGHRLLPLPFNRTGGGSGSGGSGGRAAEAEDVMGHYGRTKGGVNKIRTGLYYSPPGTSYTILEKPPAASPPPPPPRATYLRESSAGVSGPNHPGTGSNSNRSNNAGSRGSSGKKRPISPEQVLKMFAAPNYNPSSSYHVSSSKPQSPPPHGSNTSQPHNNTSSTIHNDNLTVRTISMSRPNAASGSPSNQGFGICVKGGADESNVGVYISRVEEGSIAESVGLKPGDSILEVNGRPFSTISHEEALKIFKSYRQITMTVKCPSPPQSMPTMHKKDDDENTNQDDAWRLSRTYSWINRKGQPVSPPLEYAKPISPYSKWSYTRSSKDKIRKVELVIEPGQSLGLMIRGGTEYNLGIFITGIDKESVADRSGLMIGDQILEVNGQSFLNLSHDEAVNQLKFQKQMTLTVRDVGKVPHSCTTYNPDTNWNHSMDNADGALKLGTSAASQMVEEKARILLTKNEFNTLRYYLDEYSCSRMSIDAFITILFELLNTTDKFTLLTELRELIGPSDRDRFDQLVYRRGRESRKTHSRKLDGFNSNIPGGQSKGFDFPNENSGMDIGTTEYSNSNYRTSNDRKSEGKHSPMKTDEQSHRDMEVEEFEFSHQDYGDLETELLPRKYHNDLIDVGYTHRNSGIYDESNMTRSSSGYLEGLRSHLGGWTQKLKSWYYGSSLQLSNKHGRSYDGKNELLDEDGSYRRESGFIESSCSNNIQNESQENGAAYEAGGLEVGQLILEVDGQKVEGMPHQEVARLIAESFAQTDKSEIEFLVVEAKKSNLEPKPTALIFLES</sequence>
<dbReference type="PANTHER" id="PTHR23116:SF29">
    <property type="entry name" value="PDZ DOMAIN-CONTAINING PROTEIN 7"/>
    <property type="match status" value="1"/>
</dbReference>
<evidence type="ECO:0000256" key="2">
    <source>
        <dbReference type="ARBA" id="ARBA00022737"/>
    </source>
</evidence>
<feature type="region of interest" description="Disordered" evidence="4">
    <location>
        <begin position="546"/>
        <end position="616"/>
    </location>
</feature>
<dbReference type="SUPFAM" id="SSF50156">
    <property type="entry name" value="PDZ domain-like"/>
    <property type="match status" value="3"/>
</dbReference>
<feature type="compositionally biased region" description="Polar residues" evidence="4">
    <location>
        <begin position="583"/>
        <end position="592"/>
    </location>
</feature>
<dbReference type="Pfam" id="PF17820">
    <property type="entry name" value="PDZ_6"/>
    <property type="match status" value="1"/>
</dbReference>
<dbReference type="InterPro" id="IPR001478">
    <property type="entry name" value="PDZ"/>
</dbReference>
<name>A0AAV0WHT1_9HEMI</name>
<feature type="region of interest" description="Disordered" evidence="4">
    <location>
        <begin position="152"/>
        <end position="188"/>
    </location>
</feature>
<evidence type="ECO:0000313" key="7">
    <source>
        <dbReference type="Proteomes" id="UP001160148"/>
    </source>
</evidence>
<dbReference type="GO" id="GO:0005886">
    <property type="term" value="C:plasma membrane"/>
    <property type="evidence" value="ECO:0007669"/>
    <property type="project" value="TreeGrafter"/>
</dbReference>
<organism evidence="6 7">
    <name type="scientific">Macrosiphum euphorbiae</name>
    <name type="common">potato aphid</name>
    <dbReference type="NCBI Taxonomy" id="13131"/>
    <lineage>
        <taxon>Eukaryota</taxon>
        <taxon>Metazoa</taxon>
        <taxon>Ecdysozoa</taxon>
        <taxon>Arthropoda</taxon>
        <taxon>Hexapoda</taxon>
        <taxon>Insecta</taxon>
        <taxon>Pterygota</taxon>
        <taxon>Neoptera</taxon>
        <taxon>Paraneoptera</taxon>
        <taxon>Hemiptera</taxon>
        <taxon>Sternorrhyncha</taxon>
        <taxon>Aphidomorpha</taxon>
        <taxon>Aphidoidea</taxon>
        <taxon>Aphididae</taxon>
        <taxon>Macrosiphini</taxon>
        <taxon>Macrosiphum</taxon>
    </lineage>
</organism>
<feature type="compositionally biased region" description="Gly residues" evidence="4">
    <location>
        <begin position="35"/>
        <end position="46"/>
    </location>
</feature>
<keyword evidence="7" id="KW-1185">Reference proteome</keyword>
<dbReference type="Gene3D" id="1.20.1160.20">
    <property type="match status" value="1"/>
</dbReference>
<feature type="domain" description="PDZ" evidence="5">
    <location>
        <begin position="736"/>
        <end position="775"/>
    </location>
</feature>
<reference evidence="6 7" key="1">
    <citation type="submission" date="2023-01" db="EMBL/GenBank/DDBJ databases">
        <authorList>
            <person name="Whitehead M."/>
        </authorList>
    </citation>
    <scope>NUCLEOTIDE SEQUENCE [LARGE SCALE GENOMIC DNA]</scope>
</reference>
<evidence type="ECO:0000313" key="6">
    <source>
        <dbReference type="EMBL" id="CAI6355519.1"/>
    </source>
</evidence>
<feature type="compositionally biased region" description="Low complexity" evidence="4">
    <location>
        <begin position="118"/>
        <end position="132"/>
    </location>
</feature>
<protein>
    <recommendedName>
        <fullName evidence="5">PDZ domain-containing protein</fullName>
    </recommendedName>
</protein>
<feature type="compositionally biased region" description="Polar residues" evidence="4">
    <location>
        <begin position="173"/>
        <end position="188"/>
    </location>
</feature>
<proteinExistence type="predicted"/>
<dbReference type="GO" id="GO:0002142">
    <property type="term" value="C:stereocilia ankle link complex"/>
    <property type="evidence" value="ECO:0007669"/>
    <property type="project" value="TreeGrafter"/>
</dbReference>
<dbReference type="Gene3D" id="2.30.42.10">
    <property type="match status" value="3"/>
</dbReference>
<dbReference type="GO" id="GO:0032426">
    <property type="term" value="C:stereocilium tip"/>
    <property type="evidence" value="ECO:0007669"/>
    <property type="project" value="TreeGrafter"/>
</dbReference>
<dbReference type="Pfam" id="PF00595">
    <property type="entry name" value="PDZ"/>
    <property type="match status" value="2"/>
</dbReference>
<dbReference type="CDD" id="cd06741">
    <property type="entry name" value="PDZ2_FL-whirlin"/>
    <property type="match status" value="1"/>
</dbReference>
<feature type="compositionally biased region" description="Basic and acidic residues" evidence="4">
    <location>
        <begin position="546"/>
        <end position="555"/>
    </location>
</feature>
<feature type="compositionally biased region" description="Basic and acidic residues" evidence="4">
    <location>
        <begin position="593"/>
        <end position="616"/>
    </location>
</feature>
<feature type="domain" description="PDZ" evidence="5">
    <location>
        <begin position="352"/>
        <end position="420"/>
    </location>
</feature>
<keyword evidence="2" id="KW-0677">Repeat</keyword>
<dbReference type="FunFam" id="2.30.42.10:FF:000087">
    <property type="entry name" value="Whirlin a"/>
    <property type="match status" value="1"/>
</dbReference>
<gene>
    <name evidence="6" type="ORF">MEUPH1_LOCUS11361</name>
</gene>
<feature type="compositionally biased region" description="Low complexity" evidence="4">
    <location>
        <begin position="9"/>
        <end position="20"/>
    </location>
</feature>
<dbReference type="InterPro" id="IPR033028">
    <property type="entry name" value="Whirlin_HN-like_dom2"/>
</dbReference>
<evidence type="ECO:0000259" key="5">
    <source>
        <dbReference type="PROSITE" id="PS50106"/>
    </source>
</evidence>
<dbReference type="PANTHER" id="PTHR23116">
    <property type="entry name" value="PDZ DOMAIN CONTAINING WHIRLIN AND HARMONIN-RELATED"/>
    <property type="match status" value="1"/>
</dbReference>
<comment type="subcellular location">
    <subcellularLocation>
        <location evidence="1">Cell projection</location>
    </subcellularLocation>
</comment>
<dbReference type="CDD" id="cd07357">
    <property type="entry name" value="HN_L-whirlin_R2_like"/>
    <property type="match status" value="1"/>
</dbReference>
<keyword evidence="3" id="KW-0966">Cell projection</keyword>
<dbReference type="InterPro" id="IPR041489">
    <property type="entry name" value="PDZ_6"/>
</dbReference>
<feature type="region of interest" description="Disordered" evidence="4">
    <location>
        <begin position="83"/>
        <end position="139"/>
    </location>
</feature>
<dbReference type="GO" id="GO:0005929">
    <property type="term" value="C:cilium"/>
    <property type="evidence" value="ECO:0007669"/>
    <property type="project" value="TreeGrafter"/>
</dbReference>